<organism evidence="7 8">
    <name type="scientific">Flavobacterium collinsii</name>
    <dbReference type="NCBI Taxonomy" id="1114861"/>
    <lineage>
        <taxon>Bacteria</taxon>
        <taxon>Pseudomonadati</taxon>
        <taxon>Bacteroidota</taxon>
        <taxon>Flavobacteriia</taxon>
        <taxon>Flavobacteriales</taxon>
        <taxon>Flavobacteriaceae</taxon>
        <taxon>Flavobacterium</taxon>
    </lineage>
</organism>
<feature type="domain" description="PKD" evidence="6">
    <location>
        <begin position="126"/>
        <end position="176"/>
    </location>
</feature>
<evidence type="ECO:0000256" key="1">
    <source>
        <dbReference type="ARBA" id="ARBA00004141"/>
    </source>
</evidence>
<dbReference type="AlphaFoldDB" id="A0A9W4XG04"/>
<evidence type="ECO:0000256" key="4">
    <source>
        <dbReference type="ARBA" id="ARBA00022989"/>
    </source>
</evidence>
<dbReference type="InterPro" id="IPR013783">
    <property type="entry name" value="Ig-like_fold"/>
</dbReference>
<name>A0A9W4XG04_9FLAO</name>
<dbReference type="CDD" id="cd00146">
    <property type="entry name" value="PKD"/>
    <property type="match status" value="3"/>
</dbReference>
<sequence>MKKTIFLFLFTVITSCYKETSMIVDGDFTTSYVNADESAPVIVKIDSKVTGADTYEWAFEGGSPSSSNLKNPGEVLYEKQGTYTIKLKAANIDGESKEISKTVVIKEGIHIDFTHEIVKSDYSPVEVILTNNTAGEGLTYVWNFEDGIPANFTGKTPPNAVFTTPGDHTITLTVSNGFETEKVIKNITVAPFLVSLFSYEPNFEDDDYEAPVTINFSNKSVSATSYKWSFEGGNPATSTEENPTVVFSGVGSHELTLEASNDKTSQIFKTTITVLPDTNLRTLTNIKLGINTAHNGNNIGAMFSTVTRQVYKANEINDQNSSLIDVVFQGLNGNFGYNKFISPNQVNNYGFSALKNEQNTIFVNSQNLCNCGLNFNEAQFDAMVNDSPIKFLNINYSAAGAQDFGFMHPGIVLFKTQNGRKGAIKIKDMVKNGAGSYILCDIKVQKE</sequence>
<evidence type="ECO:0000313" key="8">
    <source>
        <dbReference type="Proteomes" id="UP001152749"/>
    </source>
</evidence>
<gene>
    <name evidence="7" type="ORF">TRV642_4091</name>
</gene>
<dbReference type="GO" id="GO:0005261">
    <property type="term" value="F:monoatomic cation channel activity"/>
    <property type="evidence" value="ECO:0007669"/>
    <property type="project" value="TreeGrafter"/>
</dbReference>
<dbReference type="InterPro" id="IPR000601">
    <property type="entry name" value="PKD_dom"/>
</dbReference>
<accession>A0A9W4XG04</accession>
<dbReference type="Pfam" id="PF00801">
    <property type="entry name" value="PKD"/>
    <property type="match status" value="3"/>
</dbReference>
<dbReference type="Gene3D" id="2.60.40.10">
    <property type="entry name" value="Immunoglobulins"/>
    <property type="match status" value="3"/>
</dbReference>
<dbReference type="PROSITE" id="PS50093">
    <property type="entry name" value="PKD"/>
    <property type="match status" value="3"/>
</dbReference>
<feature type="domain" description="PKD" evidence="6">
    <location>
        <begin position="54"/>
        <end position="105"/>
    </location>
</feature>
<evidence type="ECO:0000259" key="6">
    <source>
        <dbReference type="PROSITE" id="PS50093"/>
    </source>
</evidence>
<keyword evidence="2" id="KW-0812">Transmembrane</keyword>
<proteinExistence type="predicted"/>
<dbReference type="GO" id="GO:0005886">
    <property type="term" value="C:plasma membrane"/>
    <property type="evidence" value="ECO:0007669"/>
    <property type="project" value="TreeGrafter"/>
</dbReference>
<evidence type="ECO:0000256" key="5">
    <source>
        <dbReference type="ARBA" id="ARBA00023136"/>
    </source>
</evidence>
<comment type="subcellular location">
    <subcellularLocation>
        <location evidence="1">Membrane</location>
        <topology evidence="1">Multi-pass membrane protein</topology>
    </subcellularLocation>
</comment>
<evidence type="ECO:0000256" key="2">
    <source>
        <dbReference type="ARBA" id="ARBA00022692"/>
    </source>
</evidence>
<feature type="domain" description="PKD" evidence="6">
    <location>
        <begin position="222"/>
        <end position="274"/>
    </location>
</feature>
<dbReference type="InterPro" id="IPR035986">
    <property type="entry name" value="PKD_dom_sf"/>
</dbReference>
<reference evidence="7" key="1">
    <citation type="submission" date="2022-09" db="EMBL/GenBank/DDBJ databases">
        <authorList>
            <person name="Duchaud E."/>
        </authorList>
    </citation>
    <scope>NUCLEOTIDE SEQUENCE</scope>
    <source>
        <strain evidence="7">TRV642</strain>
    </source>
</reference>
<dbReference type="InterPro" id="IPR022409">
    <property type="entry name" value="PKD/Chitinase_dom"/>
</dbReference>
<dbReference type="EMBL" id="OX336425">
    <property type="protein sequence ID" value="CAI2768798.1"/>
    <property type="molecule type" value="Genomic_DNA"/>
</dbReference>
<keyword evidence="3" id="KW-0677">Repeat</keyword>
<dbReference type="PANTHER" id="PTHR46730">
    <property type="entry name" value="POLYCYSTIN-1"/>
    <property type="match status" value="1"/>
</dbReference>
<keyword evidence="5" id="KW-0472">Membrane</keyword>
<keyword evidence="4" id="KW-1133">Transmembrane helix</keyword>
<dbReference type="GO" id="GO:0006816">
    <property type="term" value="P:calcium ion transport"/>
    <property type="evidence" value="ECO:0007669"/>
    <property type="project" value="TreeGrafter"/>
</dbReference>
<evidence type="ECO:0000256" key="3">
    <source>
        <dbReference type="ARBA" id="ARBA00022737"/>
    </source>
</evidence>
<dbReference type="PANTHER" id="PTHR46730:SF1">
    <property type="entry name" value="PLAT DOMAIN-CONTAINING PROTEIN"/>
    <property type="match status" value="1"/>
</dbReference>
<dbReference type="SMART" id="SM00089">
    <property type="entry name" value="PKD"/>
    <property type="match status" value="3"/>
</dbReference>
<evidence type="ECO:0000313" key="7">
    <source>
        <dbReference type="EMBL" id="CAI2768798.1"/>
    </source>
</evidence>
<dbReference type="RefSeq" id="WP_263361360.1">
    <property type="nucleotide sequence ID" value="NZ_OX336425.1"/>
</dbReference>
<dbReference type="KEGG" id="fcs:TRV642_4091"/>
<protein>
    <recommendedName>
        <fullName evidence="6">PKD domain-containing protein</fullName>
    </recommendedName>
</protein>
<dbReference type="PROSITE" id="PS51257">
    <property type="entry name" value="PROKAR_LIPOPROTEIN"/>
    <property type="match status" value="1"/>
</dbReference>
<dbReference type="Proteomes" id="UP001152749">
    <property type="component" value="Chromosome"/>
</dbReference>
<dbReference type="SUPFAM" id="SSF49299">
    <property type="entry name" value="PKD domain"/>
    <property type="match status" value="3"/>
</dbReference>